<evidence type="ECO:0000313" key="1">
    <source>
        <dbReference type="EMBL" id="GMQ64486.1"/>
    </source>
</evidence>
<organism evidence="1 2">
    <name type="scientific">Vallitalea maricola</name>
    <dbReference type="NCBI Taxonomy" id="3074433"/>
    <lineage>
        <taxon>Bacteria</taxon>
        <taxon>Bacillati</taxon>
        <taxon>Bacillota</taxon>
        <taxon>Clostridia</taxon>
        <taxon>Lachnospirales</taxon>
        <taxon>Vallitaleaceae</taxon>
        <taxon>Vallitalea</taxon>
    </lineage>
</organism>
<protein>
    <submittedName>
        <fullName evidence="1">Uncharacterized protein</fullName>
    </submittedName>
</protein>
<dbReference type="Proteomes" id="UP001374599">
    <property type="component" value="Unassembled WGS sequence"/>
</dbReference>
<reference evidence="1" key="1">
    <citation type="submission" date="2023-09" db="EMBL/GenBank/DDBJ databases">
        <title>Vallitalea sediminicola and Vallitalea maricola sp. nov., anaerobic bacteria isolated from marine sediment.</title>
        <authorList>
            <person name="Hirano S."/>
            <person name="Maeda A."/>
            <person name="Terahara T."/>
            <person name="Mori K."/>
            <person name="Hamada M."/>
            <person name="Matsumoto R."/>
            <person name="Kobayashi T."/>
        </authorList>
    </citation>
    <scope>NUCLEOTIDE SEQUENCE</scope>
    <source>
        <strain evidence="1">AN17-2</strain>
    </source>
</reference>
<proteinExistence type="predicted"/>
<evidence type="ECO:0000313" key="2">
    <source>
        <dbReference type="Proteomes" id="UP001374599"/>
    </source>
</evidence>
<accession>A0ACB5UNX7</accession>
<dbReference type="EMBL" id="BTPU01000071">
    <property type="protein sequence ID" value="GMQ64486.1"/>
    <property type="molecule type" value="Genomic_DNA"/>
</dbReference>
<name>A0ACB5UNX7_9FIRM</name>
<sequence>MIAIEPGKFIRPINKTNKKGLLTLPRKGTVTINKYISFCANKNLLVIFVLLLADSIIRAPGRKAKTLNNAGKELSNAK</sequence>
<comment type="caution">
    <text evidence="1">The sequence shown here is derived from an EMBL/GenBank/DDBJ whole genome shotgun (WGS) entry which is preliminary data.</text>
</comment>
<keyword evidence="2" id="KW-1185">Reference proteome</keyword>
<gene>
    <name evidence="1" type="ORF">AN2V17_37230</name>
</gene>